<name>A0ABU1IDX1_9BURK</name>
<sequence length="247" mass="26130">MDHSLRSLPIRPCSPAFAKPCRSASPPEETHHPATLEEVAHWAAARGLWLEPDEVPGGYALSGQQGGVAWRIECGTPTRSYIQGMELRGGADSGAPQGVAVMVLGRALQESLEGAACGEGTDLGTLDSGEPVPGEVRWLAAGEEVAWKDLPAAFLRHYAVLADRIEPAQRWLRPELVSLLMAGLPATSAHDEAGAAPADRPFVLMLSQGHVYLRMAHASQSLQSLAQGIDILVAAARSAAKGLARLR</sequence>
<evidence type="ECO:0000313" key="1">
    <source>
        <dbReference type="EMBL" id="MDR6215425.1"/>
    </source>
</evidence>
<gene>
    <name evidence="1" type="ORF">QE399_003114</name>
</gene>
<organism evidence="1 2">
    <name type="scientific">Paracidovorax wautersii</name>
    <dbReference type="NCBI Taxonomy" id="1177982"/>
    <lineage>
        <taxon>Bacteria</taxon>
        <taxon>Pseudomonadati</taxon>
        <taxon>Pseudomonadota</taxon>
        <taxon>Betaproteobacteria</taxon>
        <taxon>Burkholderiales</taxon>
        <taxon>Comamonadaceae</taxon>
        <taxon>Paracidovorax</taxon>
    </lineage>
</organism>
<protein>
    <submittedName>
        <fullName evidence="1">Uncharacterized protein</fullName>
    </submittedName>
</protein>
<reference evidence="1 2" key="1">
    <citation type="submission" date="2023-08" db="EMBL/GenBank/DDBJ databases">
        <title>Functional and genomic diversity of the sorghum phyllosphere microbiome.</title>
        <authorList>
            <person name="Shade A."/>
        </authorList>
    </citation>
    <scope>NUCLEOTIDE SEQUENCE [LARGE SCALE GENOMIC DNA]</scope>
    <source>
        <strain evidence="1 2">SORGH_AS_0335</strain>
    </source>
</reference>
<evidence type="ECO:0000313" key="2">
    <source>
        <dbReference type="Proteomes" id="UP001267710"/>
    </source>
</evidence>
<accession>A0ABU1IDX1</accession>
<dbReference type="EMBL" id="JAVIZX010000001">
    <property type="protein sequence ID" value="MDR6215425.1"/>
    <property type="molecule type" value="Genomic_DNA"/>
</dbReference>
<dbReference type="RefSeq" id="WP_309830038.1">
    <property type="nucleotide sequence ID" value="NZ_JAVIZX010000001.1"/>
</dbReference>
<dbReference type="Proteomes" id="UP001267710">
    <property type="component" value="Unassembled WGS sequence"/>
</dbReference>
<proteinExistence type="predicted"/>
<comment type="caution">
    <text evidence="1">The sequence shown here is derived from an EMBL/GenBank/DDBJ whole genome shotgun (WGS) entry which is preliminary data.</text>
</comment>
<keyword evidence="2" id="KW-1185">Reference proteome</keyword>